<evidence type="ECO:0000313" key="15">
    <source>
        <dbReference type="EMBL" id="OIW03980.1"/>
    </source>
</evidence>
<accession>A0A4P1R785</accession>
<evidence type="ECO:0000256" key="7">
    <source>
        <dbReference type="ARBA" id="ARBA00023002"/>
    </source>
</evidence>
<evidence type="ECO:0000256" key="11">
    <source>
        <dbReference type="PIRSR" id="PIRSR607828-1"/>
    </source>
</evidence>
<feature type="compositionally biased region" description="Polar residues" evidence="14">
    <location>
        <begin position="419"/>
        <end position="429"/>
    </location>
</feature>
<evidence type="ECO:0000256" key="8">
    <source>
        <dbReference type="ARBA" id="ARBA00023004"/>
    </source>
</evidence>
<evidence type="ECO:0000256" key="13">
    <source>
        <dbReference type="RuleBase" id="RU368068"/>
    </source>
</evidence>
<dbReference type="EC" id="2.3.2.2" evidence="13"/>
<dbReference type="Gramene" id="OIW03980">
    <property type="protein sequence ID" value="OIW03980"/>
    <property type="gene ID" value="TanjilG_30256"/>
</dbReference>
<feature type="binding site" evidence="11">
    <location>
        <position position="155"/>
    </location>
    <ligand>
        <name>substrate</name>
    </ligand>
</feature>
<feature type="active site" description="Nucleophile" evidence="9">
    <location>
        <position position="1219"/>
    </location>
</feature>
<evidence type="ECO:0000256" key="6">
    <source>
        <dbReference type="ARBA" id="ARBA00022723"/>
    </source>
</evidence>
<comment type="pathway">
    <text evidence="13">Sulfur metabolism; glutathione metabolism.</text>
</comment>
<keyword evidence="6 12" id="KW-0479">Metal-binding</keyword>
<keyword evidence="13" id="KW-0808">Transferase</keyword>
<dbReference type="UniPathway" id="UPA00111">
    <property type="reaction ID" value="UER00527"/>
</dbReference>
<dbReference type="GO" id="GO:0036374">
    <property type="term" value="F:glutathione hydrolase activity"/>
    <property type="evidence" value="ECO:0007669"/>
    <property type="project" value="UniProtKB-UniRule"/>
</dbReference>
<keyword evidence="8 12" id="KW-0408">Iron</keyword>
<keyword evidence="7" id="KW-0560">Oxidoreductase</keyword>
<dbReference type="PANTHER" id="PTHR11686">
    <property type="entry name" value="GAMMA GLUTAMYL TRANSPEPTIDASE"/>
    <property type="match status" value="1"/>
</dbReference>
<comment type="catalytic activity">
    <reaction evidence="13">
        <text>an S-substituted glutathione + H2O = an S-substituted L-cysteinylglycine + L-glutamate</text>
        <dbReference type="Rhea" id="RHEA:59468"/>
        <dbReference type="ChEBI" id="CHEBI:15377"/>
        <dbReference type="ChEBI" id="CHEBI:29985"/>
        <dbReference type="ChEBI" id="CHEBI:90779"/>
        <dbReference type="ChEBI" id="CHEBI:143103"/>
        <dbReference type="EC" id="3.4.19.13"/>
    </reaction>
</comment>
<evidence type="ECO:0000256" key="12">
    <source>
        <dbReference type="PIRSR" id="PIRSR607828-2"/>
    </source>
</evidence>
<dbReference type="InterPro" id="IPR043137">
    <property type="entry name" value="GGT_ssub_C"/>
</dbReference>
<dbReference type="PRINTS" id="PR01210">
    <property type="entry name" value="GGTRANSPTASE"/>
</dbReference>
<keyword evidence="13" id="KW-0012">Acyltransferase</keyword>
<feature type="region of interest" description="Disordered" evidence="14">
    <location>
        <begin position="417"/>
        <end position="436"/>
    </location>
</feature>
<dbReference type="Pfam" id="PF05153">
    <property type="entry name" value="MIOX"/>
    <property type="match status" value="1"/>
</dbReference>
<comment type="subcellular location">
    <subcellularLocation>
        <location evidence="1">Cytoplasm</location>
    </subcellularLocation>
</comment>
<organism evidence="15 16">
    <name type="scientific">Lupinus angustifolius</name>
    <name type="common">Narrow-leaved blue lupine</name>
    <dbReference type="NCBI Taxonomy" id="3871"/>
    <lineage>
        <taxon>Eukaryota</taxon>
        <taxon>Viridiplantae</taxon>
        <taxon>Streptophyta</taxon>
        <taxon>Embryophyta</taxon>
        <taxon>Tracheophyta</taxon>
        <taxon>Spermatophyta</taxon>
        <taxon>Magnoliopsida</taxon>
        <taxon>eudicotyledons</taxon>
        <taxon>Gunneridae</taxon>
        <taxon>Pentapetalae</taxon>
        <taxon>rosids</taxon>
        <taxon>fabids</taxon>
        <taxon>Fabales</taxon>
        <taxon>Fabaceae</taxon>
        <taxon>Papilionoideae</taxon>
        <taxon>50 kb inversion clade</taxon>
        <taxon>genistoids sensu lato</taxon>
        <taxon>core genistoids</taxon>
        <taxon>Genisteae</taxon>
        <taxon>Lupinus</taxon>
    </lineage>
</organism>
<feature type="binding site" evidence="12">
    <location>
        <position position="126"/>
    </location>
    <ligand>
        <name>Fe cation</name>
        <dbReference type="ChEBI" id="CHEBI:24875"/>
        <label>1</label>
    </ligand>
</feature>
<evidence type="ECO:0000256" key="4">
    <source>
        <dbReference type="ARBA" id="ARBA00022490"/>
    </source>
</evidence>
<comment type="catalytic activity">
    <reaction evidence="13">
        <text>an N-terminal (5-L-glutamyl)-[peptide] + an alpha-amino acid = 5-L-glutamyl amino acid + an N-terminal L-alpha-aminoacyl-[peptide]</text>
        <dbReference type="Rhea" id="RHEA:23904"/>
        <dbReference type="Rhea" id="RHEA-COMP:9780"/>
        <dbReference type="Rhea" id="RHEA-COMP:9795"/>
        <dbReference type="ChEBI" id="CHEBI:77644"/>
        <dbReference type="ChEBI" id="CHEBI:78597"/>
        <dbReference type="ChEBI" id="CHEBI:78599"/>
        <dbReference type="ChEBI" id="CHEBI:78608"/>
        <dbReference type="EC" id="2.3.2.2"/>
    </reaction>
</comment>
<feature type="binding site" evidence="11">
    <location>
        <begin position="113"/>
        <end position="115"/>
    </location>
    <ligand>
        <name>substrate</name>
    </ligand>
</feature>
<comment type="cofactor">
    <cofactor evidence="12">
        <name>Fe cation</name>
        <dbReference type="ChEBI" id="CHEBI:24875"/>
    </cofactor>
    <text evidence="12">Binds 2 iron ions per subunit.</text>
</comment>
<keyword evidence="4" id="KW-0963">Cytoplasm</keyword>
<evidence type="ECO:0000256" key="5">
    <source>
        <dbReference type="ARBA" id="ARBA00022644"/>
    </source>
</evidence>
<feature type="binding site" evidence="12">
    <location>
        <position position="250"/>
    </location>
    <ligand>
        <name>Fe cation</name>
        <dbReference type="ChEBI" id="CHEBI:24875"/>
        <label>1</label>
    </ligand>
</feature>
<dbReference type="EC" id="3.4.19.13" evidence="13"/>
<keyword evidence="5" id="KW-0060">Ascorbate biosynthesis</keyword>
<dbReference type="GO" id="GO:0005886">
    <property type="term" value="C:plasma membrane"/>
    <property type="evidence" value="ECO:0007669"/>
    <property type="project" value="TreeGrafter"/>
</dbReference>
<evidence type="ECO:0000256" key="10">
    <source>
        <dbReference type="PIRSR" id="PIRSR600101-2"/>
    </source>
</evidence>
<comment type="function">
    <text evidence="13">Cleaves the gamma-glutamyl peptide bond of glutathione and glutathione conjugates.</text>
</comment>
<feature type="binding site" evidence="10">
    <location>
        <begin position="1237"/>
        <end position="1239"/>
    </location>
    <ligand>
        <name>L-glutamate</name>
        <dbReference type="ChEBI" id="CHEBI:29985"/>
    </ligand>
</feature>
<dbReference type="SUPFAM" id="SSF109604">
    <property type="entry name" value="HD-domain/PDEase-like"/>
    <property type="match status" value="1"/>
</dbReference>
<feature type="binding site" evidence="10">
    <location>
        <position position="949"/>
    </location>
    <ligand>
        <name>L-glutamate</name>
        <dbReference type="ChEBI" id="CHEBI:29985"/>
    </ligand>
</feature>
<evidence type="ECO:0000256" key="2">
    <source>
        <dbReference type="ARBA" id="ARBA00005167"/>
    </source>
</evidence>
<evidence type="ECO:0000256" key="3">
    <source>
        <dbReference type="ARBA" id="ARBA00005286"/>
    </source>
</evidence>
<feature type="binding site" evidence="12">
    <location>
        <position position="152"/>
    </location>
    <ligand>
        <name>Fe cation</name>
        <dbReference type="ChEBI" id="CHEBI:24875"/>
        <label>1</label>
    </ligand>
</feature>
<dbReference type="PANTHER" id="PTHR11686:SF9">
    <property type="entry name" value="RE13973P"/>
    <property type="match status" value="1"/>
</dbReference>
<dbReference type="Gene3D" id="1.10.246.130">
    <property type="match status" value="2"/>
</dbReference>
<feature type="binding site" evidence="10">
    <location>
        <position position="1261"/>
    </location>
    <ligand>
        <name>L-glutamate</name>
        <dbReference type="ChEBI" id="CHEBI:29985"/>
    </ligand>
</feature>
<dbReference type="InterPro" id="IPR029055">
    <property type="entry name" value="Ntn_hydrolases_N"/>
</dbReference>
<dbReference type="Pfam" id="PF01019">
    <property type="entry name" value="G_glu_transpept"/>
    <property type="match status" value="2"/>
</dbReference>
<dbReference type="InterPro" id="IPR007828">
    <property type="entry name" value="Inositol_oxygenase"/>
</dbReference>
<gene>
    <name evidence="15" type="ORF">TanjilG_30256</name>
</gene>
<dbReference type="GO" id="GO:0005506">
    <property type="term" value="F:iron ion binding"/>
    <property type="evidence" value="ECO:0007669"/>
    <property type="project" value="InterPro"/>
</dbReference>
<dbReference type="SUPFAM" id="SSF56235">
    <property type="entry name" value="N-terminal nucleophile aminohydrolases (Ntn hydrolases)"/>
    <property type="match status" value="2"/>
</dbReference>
<comment type="similarity">
    <text evidence="3">Belongs to the myo-inositol oxygenase family.</text>
</comment>
<feature type="binding site" evidence="11">
    <location>
        <begin position="172"/>
        <end position="173"/>
    </location>
    <ligand>
        <name>substrate</name>
    </ligand>
</feature>
<evidence type="ECO:0000256" key="14">
    <source>
        <dbReference type="SAM" id="MobiDB-lite"/>
    </source>
</evidence>
<feature type="binding site" evidence="12">
    <location>
        <position position="283"/>
    </location>
    <ligand>
        <name>Fe cation</name>
        <dbReference type="ChEBI" id="CHEBI:24875"/>
        <label>1</label>
    </ligand>
</feature>
<feature type="binding site" evidence="11">
    <location>
        <begin position="250"/>
        <end position="251"/>
    </location>
    <ligand>
        <name>substrate</name>
    </ligand>
</feature>
<feature type="binding site" evidence="12">
    <location>
        <position position="151"/>
    </location>
    <ligand>
        <name>Fe cation</name>
        <dbReference type="ChEBI" id="CHEBI:24875"/>
        <label>1</label>
    </ligand>
</feature>
<dbReference type="NCBIfam" id="TIGR00066">
    <property type="entry name" value="g_glut_trans"/>
    <property type="match status" value="2"/>
</dbReference>
<dbReference type="GO" id="GO:0005737">
    <property type="term" value="C:cytoplasm"/>
    <property type="evidence" value="ECO:0007669"/>
    <property type="project" value="UniProtKB-SubCell"/>
</dbReference>
<keyword evidence="13" id="KW-0378">Hydrolase</keyword>
<comment type="catalytic activity">
    <reaction evidence="13">
        <text>glutathione + H2O = L-cysteinylglycine + L-glutamate</text>
        <dbReference type="Rhea" id="RHEA:28807"/>
        <dbReference type="ChEBI" id="CHEBI:15377"/>
        <dbReference type="ChEBI" id="CHEBI:29985"/>
        <dbReference type="ChEBI" id="CHEBI:57925"/>
        <dbReference type="ChEBI" id="CHEBI:61694"/>
        <dbReference type="EC" id="3.4.19.13"/>
    </reaction>
</comment>
<feature type="binding site" evidence="11">
    <location>
        <position position="56"/>
    </location>
    <ligand>
        <name>substrate</name>
    </ligand>
</feature>
<dbReference type="GO" id="GO:0019310">
    <property type="term" value="P:inositol catabolic process"/>
    <property type="evidence" value="ECO:0007669"/>
    <property type="project" value="InterPro"/>
</dbReference>
<evidence type="ECO:0000313" key="16">
    <source>
        <dbReference type="Proteomes" id="UP000188354"/>
    </source>
</evidence>
<evidence type="ECO:0000256" key="1">
    <source>
        <dbReference type="ARBA" id="ARBA00004496"/>
    </source>
</evidence>
<keyword evidence="16" id="KW-1185">Reference proteome</keyword>
<dbReference type="FunFam" id="1.10.246.130:FF:000001">
    <property type="entry name" value="Gamma-glutamyltransferase 5 isoform 1"/>
    <property type="match status" value="2"/>
</dbReference>
<dbReference type="GO" id="GO:0103068">
    <property type="term" value="F:leukotriene C4 gamma-glutamyl transferase activity"/>
    <property type="evidence" value="ECO:0007669"/>
    <property type="project" value="UniProtKB-EC"/>
</dbReference>
<dbReference type="GO" id="GO:0019853">
    <property type="term" value="P:L-ascorbic acid biosynthetic process"/>
    <property type="evidence" value="ECO:0007669"/>
    <property type="project" value="UniProtKB-KW"/>
</dbReference>
<feature type="binding site" evidence="12">
    <location>
        <position position="224"/>
    </location>
    <ligand>
        <name>Fe cation</name>
        <dbReference type="ChEBI" id="CHEBI:24875"/>
        <label>1</label>
    </ligand>
</feature>
<evidence type="ECO:0000256" key="9">
    <source>
        <dbReference type="PIRSR" id="PIRSR600101-1"/>
    </source>
</evidence>
<dbReference type="Proteomes" id="UP000188354">
    <property type="component" value="Chromosome LG10"/>
</dbReference>
<dbReference type="EMBL" id="CM007370">
    <property type="protein sequence ID" value="OIW03980.1"/>
    <property type="molecule type" value="Genomic_DNA"/>
</dbReference>
<comment type="pathway">
    <text evidence="2">Polyol metabolism; myo-inositol degradation into D-glucuronate; D-glucuronate from myo-inositol: step 1/1.</text>
</comment>
<dbReference type="InterPro" id="IPR000101">
    <property type="entry name" value="GGT_peptidase"/>
</dbReference>
<name>A0A4P1R785_LUPAN</name>
<sequence>MTIIIEQPSLETQSEERNVHAEETNELVLDGGFLLPQHSQDGFDAPDINSFGKAFRNYDAESERQKTVEEFYKKQHINQTYDFVKRMREEYGKLDKTEMGIWECCELLNEVVDDSDPDLDEPQIQHLLQSAEAIRKDYPNEDWLHLTALIHDLGKILLLPSFGELPQWAVVGDTFPLGCGFDESNVHHKYFKVNADYNNPSYNTKNGIYPDGVGLDNVMMSFGHDDYMYLVAKENGCTLPKAALFIIRYHSFYPLHREGAYTHLMNEEDVENLKWLKIFNKYDLYSKSKVRVDVEKVKPYYISLIDKYFPAKLRCRAVRSNISLDFGVIGGTEKYNEGVRNIIESEAGVVAADDGRCSEIGASMLRKGGHAVDAAVAAALCLGVVSQASSGIGGGSFMVVRSTSTSKTHAFDMRETAPSAASQNMYQNSPEDKKSGALSMGVPGELAGLHAAWLRHGRLSWKTLFQPAIKLAKDGFLVSPNLGTYLAKDSDKIMNDRGLRNIYAPNGNMLKEGDLCRNVELGRSLEAVAEQGPQAFYNGTIGEKLVKDVREAGGILTTEDLRNYKVEITDAVTVNVMGYTIYGMPPPSSGTLGLSLVLNILDSYRSPDAAVGKLGLHRLVEALKHMFAVRMNLGDPNFVNINDTISDMLSPSFAKKIQHKIYDNTTFPPEYYMNRWSQLRDDGTSHLCIVDADRNAVSMTTTVNYHFGAGVLSPSTGIVINNEMDDFSSLCGANSPNGYFFHPQNSNPRPCLRGIKHVPLKPTPDEQLVGVIGGSGGMNIIPAVVQVFLNHFVKGMKPLEAVQSPRIYHKLIPNVVRYENLSTYDGEHIELSEENIIFLQERGHELHETPALAITQFVVQTIKTCIKMNRKIGEDTSLLTKLGTLRAVSDPRKEIGASMLRHGGHAVDAAVATSLCLGVVFQVSTGIGGGATMVIQSSSTLQTQAFDMRETAPLAASQNMYENNPKAKKLGALSMGVPGQLAGLHAAWLKHGRLPWKTLFQPAIKLAKEGFVVSPGLGKFIARESEKIANDPGLRKVYAPNGRLLKVGDLCCNVELGHSLEAVAEQGPEAFYNGVVGEKLVKDVREAGGILTMEDLQNYKVEITDAMTVNVMGYTIYGMPPPSSGTLGLSLVLNILDSYGSPNAAVGKLGLHRLIEALKHMFAIRMNLGDPNFVNISDTVSDMLSPSFAKKIQHKIFDDTTFPPEYYKNRWSQLRNHGTSHLCVVDADRNAVSMTTTINYHFGAGVLSPSTGIVINNEMDDFSTPTETSPDKLPPAPTNFIEPNKRPLSAMTPIIITKDDWLVGVIGGSGGVNIIPAVIQVFLNHFIKGMNPLDAVLSPRIYHKLIPNAVTYEKLNTYDGHHIELSEESRLFLEERGHQMDRANALGVTQFVVQTIKTPTNINGKIGEDTKSHTKHGILIAISDPRKGGCPAAA</sequence>
<dbReference type="InterPro" id="IPR043138">
    <property type="entry name" value="GGT_lsub"/>
</dbReference>
<dbReference type="GO" id="GO:0050113">
    <property type="term" value="F:inositol oxygenase activity"/>
    <property type="evidence" value="ECO:0007669"/>
    <property type="project" value="InterPro"/>
</dbReference>
<dbReference type="Gene3D" id="3.60.20.40">
    <property type="match status" value="2"/>
</dbReference>
<dbReference type="GO" id="GO:0006751">
    <property type="term" value="P:glutathione catabolic process"/>
    <property type="evidence" value="ECO:0007669"/>
    <property type="project" value="UniProtKB-UniRule"/>
</dbReference>
<protein>
    <recommendedName>
        <fullName evidence="13">Glutathione hydrolase</fullName>
        <ecNumber evidence="13">2.3.2.2</ecNumber>
        <ecNumber evidence="13">3.4.19.13</ecNumber>
    </recommendedName>
    <alternativeName>
        <fullName evidence="13">Gamma-glutamyltransferase</fullName>
    </alternativeName>
    <alternativeName>
        <fullName evidence="13">Gamma-glutamyltranspeptidase</fullName>
    </alternativeName>
</protein>
<reference evidence="15 16" key="1">
    <citation type="journal article" date="2017" name="Plant Biotechnol. J.">
        <title>A comprehensive draft genome sequence for lupin (Lupinus angustifolius), an emerging health food: insights into plant-microbe interactions and legume evolution.</title>
        <authorList>
            <person name="Hane J.K."/>
            <person name="Ming Y."/>
            <person name="Kamphuis L.G."/>
            <person name="Nelson M.N."/>
            <person name="Garg G."/>
            <person name="Atkins C.A."/>
            <person name="Bayer P.E."/>
            <person name="Bravo A."/>
            <person name="Bringans S."/>
            <person name="Cannon S."/>
            <person name="Edwards D."/>
            <person name="Foley R."/>
            <person name="Gao L.L."/>
            <person name="Harrison M.J."/>
            <person name="Huang W."/>
            <person name="Hurgobin B."/>
            <person name="Li S."/>
            <person name="Liu C.W."/>
            <person name="McGrath A."/>
            <person name="Morahan G."/>
            <person name="Murray J."/>
            <person name="Weller J."/>
            <person name="Jian J."/>
            <person name="Singh K.B."/>
        </authorList>
    </citation>
    <scope>NUCLEOTIDE SEQUENCE [LARGE SCALE GENOMIC DNA]</scope>
    <source>
        <strain evidence="16">cv. Tanjil</strain>
        <tissue evidence="15">Whole plant</tissue>
    </source>
</reference>
<feature type="binding site" evidence="10">
    <location>
        <position position="1311"/>
    </location>
    <ligand>
        <name>L-glutamate</name>
        <dbReference type="ChEBI" id="CHEBI:29985"/>
    </ligand>
</feature>
<proteinExistence type="inferred from homology"/>
<dbReference type="STRING" id="3871.A0A4P1R785"/>